<evidence type="ECO:0000313" key="3">
    <source>
        <dbReference type="EMBL" id="KAL1587047.1"/>
    </source>
</evidence>
<organism evidence="3 4">
    <name type="scientific">Cladosporium halotolerans</name>
    <dbReference type="NCBI Taxonomy" id="1052096"/>
    <lineage>
        <taxon>Eukaryota</taxon>
        <taxon>Fungi</taxon>
        <taxon>Dikarya</taxon>
        <taxon>Ascomycota</taxon>
        <taxon>Pezizomycotina</taxon>
        <taxon>Dothideomycetes</taxon>
        <taxon>Dothideomycetidae</taxon>
        <taxon>Cladosporiales</taxon>
        <taxon>Cladosporiaceae</taxon>
        <taxon>Cladosporium</taxon>
    </lineage>
</organism>
<dbReference type="EMBL" id="JAAQHG020000012">
    <property type="protein sequence ID" value="KAL1587047.1"/>
    <property type="molecule type" value="Genomic_DNA"/>
</dbReference>
<gene>
    <name evidence="3" type="ORF">WHR41_04201</name>
</gene>
<dbReference type="PANTHER" id="PTHR23088:SF27">
    <property type="entry name" value="DEAMINATED GLUTATHIONE AMIDASE"/>
    <property type="match status" value="1"/>
</dbReference>
<dbReference type="Proteomes" id="UP000803884">
    <property type="component" value="Unassembled WGS sequence"/>
</dbReference>
<dbReference type="PROSITE" id="PS50263">
    <property type="entry name" value="CN_HYDROLASE"/>
    <property type="match status" value="1"/>
</dbReference>
<name>A0AB34KTA5_9PEZI</name>
<dbReference type="PANTHER" id="PTHR23088">
    <property type="entry name" value="NITRILASE-RELATED"/>
    <property type="match status" value="1"/>
</dbReference>
<evidence type="ECO:0000256" key="1">
    <source>
        <dbReference type="ARBA" id="ARBA00022801"/>
    </source>
</evidence>
<dbReference type="AlphaFoldDB" id="A0AB34KTA5"/>
<protein>
    <recommendedName>
        <fullName evidence="2">CN hydrolase domain-containing protein</fullName>
    </recommendedName>
</protein>
<dbReference type="InterPro" id="IPR036526">
    <property type="entry name" value="C-N_Hydrolase_sf"/>
</dbReference>
<dbReference type="CDD" id="cd07572">
    <property type="entry name" value="nit"/>
    <property type="match status" value="1"/>
</dbReference>
<dbReference type="RefSeq" id="XP_069230152.1">
    <property type="nucleotide sequence ID" value="XM_069372807.1"/>
</dbReference>
<keyword evidence="4" id="KW-1185">Reference proteome</keyword>
<dbReference type="GeneID" id="96005645"/>
<accession>A0AB34KTA5</accession>
<dbReference type="InterPro" id="IPR045254">
    <property type="entry name" value="Nit1/2_C-N_Hydrolase"/>
</dbReference>
<sequence>MVLIAVGQICSTASMEENLEQCRVVINKAVAAGAKAVFLPEATDYLAHNATESLSLCQPTSTSPLVLGLQSLAATHSLPISVGVHEPSSSSPDKLKNTLLWISERGEITNRYQKLHLFDIALPNGGPTMRESASVERGAALPAPFPTPAGKVGPAICFDLRFAELALHHKRLGAEILLYPSAFHPDTGRVHWLPLLQARAVETLCYVVAAAQVGRHNEVRRSYGHSVVVSPWGEVLAEAGGEWRGEPECLVVDVDLEYLEGRRRGLPQERRTDLYPEV</sequence>
<dbReference type="InterPro" id="IPR003010">
    <property type="entry name" value="C-N_Hydrolase"/>
</dbReference>
<comment type="caution">
    <text evidence="3">The sequence shown here is derived from an EMBL/GenBank/DDBJ whole genome shotgun (WGS) entry which is preliminary data.</text>
</comment>
<dbReference type="Pfam" id="PF00795">
    <property type="entry name" value="CN_hydrolase"/>
    <property type="match status" value="1"/>
</dbReference>
<dbReference type="SUPFAM" id="SSF56317">
    <property type="entry name" value="Carbon-nitrogen hydrolase"/>
    <property type="match status" value="1"/>
</dbReference>
<evidence type="ECO:0000313" key="4">
    <source>
        <dbReference type="Proteomes" id="UP000803884"/>
    </source>
</evidence>
<dbReference type="GO" id="GO:0016811">
    <property type="term" value="F:hydrolase activity, acting on carbon-nitrogen (but not peptide) bonds, in linear amides"/>
    <property type="evidence" value="ECO:0007669"/>
    <property type="project" value="InterPro"/>
</dbReference>
<dbReference type="Gene3D" id="3.60.110.10">
    <property type="entry name" value="Carbon-nitrogen hydrolase"/>
    <property type="match status" value="1"/>
</dbReference>
<keyword evidence="1" id="KW-0378">Hydrolase</keyword>
<proteinExistence type="predicted"/>
<evidence type="ECO:0000259" key="2">
    <source>
        <dbReference type="PROSITE" id="PS50263"/>
    </source>
</evidence>
<reference evidence="3 4" key="1">
    <citation type="journal article" date="2020" name="Microbiol. Resour. Announc.">
        <title>Draft Genome Sequence of a Cladosporium Species Isolated from the Mesophotic Ascidian Didemnum maculosum.</title>
        <authorList>
            <person name="Gioti A."/>
            <person name="Siaperas R."/>
            <person name="Nikolaivits E."/>
            <person name="Le Goff G."/>
            <person name="Ouazzani J."/>
            <person name="Kotoulas G."/>
            <person name="Topakas E."/>
        </authorList>
    </citation>
    <scope>NUCLEOTIDE SEQUENCE [LARGE SCALE GENOMIC DNA]</scope>
    <source>
        <strain evidence="3 4">TM138-S3</strain>
    </source>
</reference>
<feature type="domain" description="CN hydrolase" evidence="2">
    <location>
        <begin position="2"/>
        <end position="256"/>
    </location>
</feature>